<comment type="function">
    <text evidence="9">Regulates arginine biosynthesis genes.</text>
</comment>
<evidence type="ECO:0000259" key="11">
    <source>
        <dbReference type="Pfam" id="PF02863"/>
    </source>
</evidence>
<dbReference type="Gene3D" id="3.30.1360.40">
    <property type="match status" value="1"/>
</dbReference>
<comment type="caution">
    <text evidence="12">The sequence shown here is derived from an EMBL/GenBank/DDBJ whole genome shotgun (WGS) entry which is preliminary data.</text>
</comment>
<dbReference type="Pfam" id="PF01316">
    <property type="entry name" value="Arg_repressor"/>
    <property type="match status" value="1"/>
</dbReference>
<evidence type="ECO:0000256" key="5">
    <source>
        <dbReference type="ARBA" id="ARBA00022490"/>
    </source>
</evidence>
<feature type="domain" description="Arginine repressor C-terminal" evidence="11">
    <location>
        <begin position="84"/>
        <end position="147"/>
    </location>
</feature>
<dbReference type="InterPro" id="IPR036390">
    <property type="entry name" value="WH_DNA-bd_sf"/>
</dbReference>
<comment type="pathway">
    <text evidence="2 9">Amino-acid biosynthesis; L-arginine biosynthesis [regulation].</text>
</comment>
<evidence type="ECO:0000256" key="1">
    <source>
        <dbReference type="ARBA" id="ARBA00004496"/>
    </source>
</evidence>
<accession>A0ABN0P1G7</accession>
<evidence type="ECO:0000256" key="6">
    <source>
        <dbReference type="ARBA" id="ARBA00023015"/>
    </source>
</evidence>
<dbReference type="SUPFAM" id="SSF55252">
    <property type="entry name" value="C-terminal domain of arginine repressor"/>
    <property type="match status" value="1"/>
</dbReference>
<dbReference type="InterPro" id="IPR001669">
    <property type="entry name" value="Arg_repress"/>
</dbReference>
<dbReference type="SUPFAM" id="SSF46785">
    <property type="entry name" value="Winged helix' DNA-binding domain"/>
    <property type="match status" value="1"/>
</dbReference>
<organism evidence="12 13">
    <name type="scientific">Treponema lecithinolyticum ATCC 700332</name>
    <dbReference type="NCBI Taxonomy" id="1321815"/>
    <lineage>
        <taxon>Bacteria</taxon>
        <taxon>Pseudomonadati</taxon>
        <taxon>Spirochaetota</taxon>
        <taxon>Spirochaetia</taxon>
        <taxon>Spirochaetales</taxon>
        <taxon>Treponemataceae</taxon>
        <taxon>Treponema</taxon>
    </lineage>
</organism>
<evidence type="ECO:0000256" key="8">
    <source>
        <dbReference type="ARBA" id="ARBA00023163"/>
    </source>
</evidence>
<evidence type="ECO:0000256" key="7">
    <source>
        <dbReference type="ARBA" id="ARBA00023125"/>
    </source>
</evidence>
<dbReference type="InterPro" id="IPR020900">
    <property type="entry name" value="Arg_repress_DNA-bd"/>
</dbReference>
<keyword evidence="7 9" id="KW-0238">DNA-binding</keyword>
<keyword evidence="6 9" id="KW-0805">Transcription regulation</keyword>
<dbReference type="EMBL" id="AWVH01000005">
    <property type="protein sequence ID" value="ERJ94371.1"/>
    <property type="molecule type" value="Genomic_DNA"/>
</dbReference>
<keyword evidence="9" id="KW-0055">Arginine biosynthesis</keyword>
<keyword evidence="8 9" id="KW-0804">Transcription</keyword>
<name>A0ABN0P1G7_TRELE</name>
<keyword evidence="9" id="KW-0678">Repressor</keyword>
<dbReference type="Proteomes" id="UP000016649">
    <property type="component" value="Unassembled WGS sequence"/>
</dbReference>
<comment type="subcellular location">
    <subcellularLocation>
        <location evidence="1 9">Cytoplasm</location>
    </subcellularLocation>
</comment>
<evidence type="ECO:0000256" key="9">
    <source>
        <dbReference type="HAMAP-Rule" id="MF_00173"/>
    </source>
</evidence>
<comment type="similarity">
    <text evidence="3 9">Belongs to the ArgR family.</text>
</comment>
<evidence type="ECO:0000313" key="13">
    <source>
        <dbReference type="Proteomes" id="UP000016649"/>
    </source>
</evidence>
<proteinExistence type="inferred from homology"/>
<feature type="domain" description="Arginine repressor DNA-binding" evidence="10">
    <location>
        <begin position="4"/>
        <end position="70"/>
    </location>
</feature>
<dbReference type="PRINTS" id="PR01467">
    <property type="entry name" value="ARGREPRESSOR"/>
</dbReference>
<dbReference type="Gene3D" id="1.10.10.10">
    <property type="entry name" value="Winged helix-like DNA-binding domain superfamily/Winged helix DNA-binding domain"/>
    <property type="match status" value="1"/>
</dbReference>
<keyword evidence="5 9" id="KW-0963">Cytoplasm</keyword>
<protein>
    <recommendedName>
        <fullName evidence="4 9">Arginine repressor</fullName>
    </recommendedName>
</protein>
<gene>
    <name evidence="9" type="primary">argR</name>
    <name evidence="12" type="ORF">HMPREF9193_00343</name>
</gene>
<dbReference type="PANTHER" id="PTHR34471:SF1">
    <property type="entry name" value="ARGININE REPRESSOR"/>
    <property type="match status" value="1"/>
</dbReference>
<dbReference type="RefSeq" id="WP_021686744.1">
    <property type="nucleotide sequence ID" value="NZ_KI260561.1"/>
</dbReference>
<evidence type="ECO:0000256" key="4">
    <source>
        <dbReference type="ARBA" id="ARBA00021148"/>
    </source>
</evidence>
<dbReference type="InterPro" id="IPR036251">
    <property type="entry name" value="Arg_repress_C_sf"/>
</dbReference>
<evidence type="ECO:0000256" key="3">
    <source>
        <dbReference type="ARBA" id="ARBA00008316"/>
    </source>
</evidence>
<evidence type="ECO:0000256" key="2">
    <source>
        <dbReference type="ARBA" id="ARBA00005040"/>
    </source>
</evidence>
<dbReference type="PANTHER" id="PTHR34471">
    <property type="entry name" value="ARGININE REPRESSOR"/>
    <property type="match status" value="1"/>
</dbReference>
<dbReference type="HAMAP" id="MF_00173">
    <property type="entry name" value="Arg_repressor"/>
    <property type="match status" value="1"/>
</dbReference>
<keyword evidence="9" id="KW-0028">Amino-acid biosynthesis</keyword>
<dbReference type="Pfam" id="PF02863">
    <property type="entry name" value="Arg_repressor_C"/>
    <property type="match status" value="1"/>
</dbReference>
<dbReference type="InterPro" id="IPR020899">
    <property type="entry name" value="Arg_repress_C"/>
</dbReference>
<evidence type="ECO:0000259" key="10">
    <source>
        <dbReference type="Pfam" id="PF01316"/>
    </source>
</evidence>
<dbReference type="InterPro" id="IPR036388">
    <property type="entry name" value="WH-like_DNA-bd_sf"/>
</dbReference>
<sequence length="155" mass="16927">MKERLERLNLIRKLIHSQNIESQTALLEHVQKAGFDATQATLSRDLKLLKAARLPDNAGGYKYSLPPDTKQNSGELYAKDFMRGCISIDCSGNMAVIKTHSGHSNTVAEALDCLAVDNVLGTIAGDNCIFVCLREGVGGAEFLRKLKEKIPALNI</sequence>
<reference evidence="12 13" key="1">
    <citation type="submission" date="2013-08" db="EMBL/GenBank/DDBJ databases">
        <authorList>
            <person name="Weinstock G."/>
            <person name="Sodergren E."/>
            <person name="Wylie T."/>
            <person name="Fulton L."/>
            <person name="Fulton R."/>
            <person name="Fronick C."/>
            <person name="O'Laughlin M."/>
            <person name="Godfrey J."/>
            <person name="Miner T."/>
            <person name="Herter B."/>
            <person name="Appelbaum E."/>
            <person name="Cordes M."/>
            <person name="Lek S."/>
            <person name="Wollam A."/>
            <person name="Pepin K.H."/>
            <person name="Palsikar V.B."/>
            <person name="Mitreva M."/>
            <person name="Wilson R.K."/>
        </authorList>
    </citation>
    <scope>NUCLEOTIDE SEQUENCE [LARGE SCALE GENOMIC DNA]</scope>
    <source>
        <strain evidence="12 13">ATCC 700332</strain>
    </source>
</reference>
<evidence type="ECO:0000313" key="12">
    <source>
        <dbReference type="EMBL" id="ERJ94371.1"/>
    </source>
</evidence>
<keyword evidence="13" id="KW-1185">Reference proteome</keyword>